<dbReference type="Proteomes" id="UP001166021">
    <property type="component" value="Unassembled WGS sequence"/>
</dbReference>
<sequence length="526" mass="57326">MGNKTSFIISIFLVMLMVGCGNLKRIIDQPVFIAGGNNGRADNNCHKEFEAVPSAVTNPSGDIAWFASYGTNRMTYAKGSWSNWAAGSSDLSGSGFAVEENPQGPLSLNMLTGDSWTAYSESKNLAFFYFIGRYTDSAGKRSSCVSVAATTPEKLELGEWDFPAACISEQSADQGAILHIDATNTFYAASKLGRSIVIQAFDNCPGAPGPLYGCPETSRKTISSLGLAEGLRFSLAENPCTGNLILTYKKDKEVRLRFYDENLNTINEYVVRKNQPFEAEPAQTNVGCVKGTIRRCGLGGSDCCNPDTDDCRDNAPTTCLRDNGRPSIDTYQQIFNGSPICGAVVAYDVMVEGEDGNLWSKSRLDVVDVTSEESPSIISHNQSTSDKFTWNQYMSYAVVSDNGPNTKKPKIAWFWLTDIRGPCNLIVEGMTSENLGGKMEPTGIISGPFPGVFMSSYGIGDYFRGMKGGDKDGSLYLSWGEPVKSPGCVSCMGDEWNLSTKITRIRWEKIKDPELKNKLPDPILIK</sequence>
<dbReference type="PROSITE" id="PS51257">
    <property type="entry name" value="PROKAR_LIPOPROTEIN"/>
    <property type="match status" value="1"/>
</dbReference>
<reference evidence="1" key="1">
    <citation type="submission" date="2020-05" db="EMBL/GenBank/DDBJ databases">
        <title>The draft genome sequence of Maribacter sp. ANRC-HE7.</title>
        <authorList>
            <person name="Mu L."/>
        </authorList>
    </citation>
    <scope>NUCLEOTIDE SEQUENCE</scope>
    <source>
        <strain evidence="1">ANRC-HE7</strain>
    </source>
</reference>
<proteinExistence type="predicted"/>
<organism evidence="1 2">
    <name type="scientific">Maribacter aquimaris</name>
    <dbReference type="NCBI Taxonomy" id="2737171"/>
    <lineage>
        <taxon>Bacteria</taxon>
        <taxon>Pseudomonadati</taxon>
        <taxon>Bacteroidota</taxon>
        <taxon>Flavobacteriia</taxon>
        <taxon>Flavobacteriales</taxon>
        <taxon>Flavobacteriaceae</taxon>
        <taxon>Maribacter</taxon>
    </lineage>
</organism>
<evidence type="ECO:0000313" key="2">
    <source>
        <dbReference type="Proteomes" id="UP001166021"/>
    </source>
</evidence>
<protein>
    <submittedName>
        <fullName evidence="1">Uncharacterized protein</fullName>
    </submittedName>
</protein>
<evidence type="ECO:0000313" key="1">
    <source>
        <dbReference type="EMBL" id="MBD0777768.1"/>
    </source>
</evidence>
<keyword evidence="2" id="KW-1185">Reference proteome</keyword>
<dbReference type="RefSeq" id="WP_188243284.1">
    <property type="nucleotide sequence ID" value="NZ_JABTCF010000004.1"/>
</dbReference>
<accession>A0ABR7V3P2</accession>
<comment type="caution">
    <text evidence="1">The sequence shown here is derived from an EMBL/GenBank/DDBJ whole genome shotgun (WGS) entry which is preliminary data.</text>
</comment>
<name>A0ABR7V3P2_9FLAO</name>
<gene>
    <name evidence="1" type="ORF">HPE56_08180</name>
</gene>
<dbReference type="EMBL" id="JABTCF010000004">
    <property type="protein sequence ID" value="MBD0777768.1"/>
    <property type="molecule type" value="Genomic_DNA"/>
</dbReference>